<reference evidence="2 3" key="1">
    <citation type="journal article" date="2024" name="IMA Fungus">
        <title>IMA Genome - F19 : A genome assembly and annotation guide to empower mycologists, including annotated draft genome sequences of Ceratocystis pirilliformis, Diaporthe australafricana, Fusarium ophioides, Paecilomyces lecythidis, and Sporothrix stenoceras.</title>
        <authorList>
            <person name="Aylward J."/>
            <person name="Wilson A.M."/>
            <person name="Visagie C.M."/>
            <person name="Spraker J."/>
            <person name="Barnes I."/>
            <person name="Buitendag C."/>
            <person name="Ceriani C."/>
            <person name="Del Mar Angel L."/>
            <person name="du Plessis D."/>
            <person name="Fuchs T."/>
            <person name="Gasser K."/>
            <person name="Kramer D."/>
            <person name="Li W."/>
            <person name="Munsamy K."/>
            <person name="Piso A."/>
            <person name="Price J.L."/>
            <person name="Sonnekus B."/>
            <person name="Thomas C."/>
            <person name="van der Nest A."/>
            <person name="van Dijk A."/>
            <person name="van Heerden A."/>
            <person name="van Vuuren N."/>
            <person name="Yilmaz N."/>
            <person name="Duong T.A."/>
            <person name="van der Merwe N.A."/>
            <person name="Wingfield M.J."/>
            <person name="Wingfield B.D."/>
        </authorList>
    </citation>
    <scope>NUCLEOTIDE SEQUENCE [LARGE SCALE GENOMIC DNA]</scope>
    <source>
        <strain evidence="2 3">CMW 18300</strain>
    </source>
</reference>
<proteinExistence type="predicted"/>
<evidence type="ECO:0000313" key="2">
    <source>
        <dbReference type="EMBL" id="KAL1864913.1"/>
    </source>
</evidence>
<keyword evidence="1" id="KW-1133">Transmembrane helix</keyword>
<feature type="transmembrane region" description="Helical" evidence="1">
    <location>
        <begin position="43"/>
        <end position="67"/>
    </location>
</feature>
<keyword evidence="3" id="KW-1185">Reference proteome</keyword>
<dbReference type="SUPFAM" id="SSF53474">
    <property type="entry name" value="alpha/beta-Hydrolases"/>
    <property type="match status" value="1"/>
</dbReference>
<evidence type="ECO:0008006" key="4">
    <source>
        <dbReference type="Google" id="ProtNLM"/>
    </source>
</evidence>
<protein>
    <recommendedName>
        <fullName evidence="4">AB hydrolase-1 domain-containing protein</fullName>
    </recommendedName>
</protein>
<keyword evidence="1" id="KW-0812">Transmembrane</keyword>
<feature type="transmembrane region" description="Helical" evidence="1">
    <location>
        <begin position="184"/>
        <end position="209"/>
    </location>
</feature>
<keyword evidence="1" id="KW-0472">Membrane</keyword>
<feature type="transmembrane region" description="Helical" evidence="1">
    <location>
        <begin position="252"/>
        <end position="270"/>
    </location>
</feature>
<organism evidence="2 3">
    <name type="scientific">Diaporthe australafricana</name>
    <dbReference type="NCBI Taxonomy" id="127596"/>
    <lineage>
        <taxon>Eukaryota</taxon>
        <taxon>Fungi</taxon>
        <taxon>Dikarya</taxon>
        <taxon>Ascomycota</taxon>
        <taxon>Pezizomycotina</taxon>
        <taxon>Sordariomycetes</taxon>
        <taxon>Sordariomycetidae</taxon>
        <taxon>Diaporthales</taxon>
        <taxon>Diaporthaceae</taxon>
        <taxon>Diaporthe</taxon>
    </lineage>
</organism>
<dbReference type="PANTHER" id="PTHR37471:SF1">
    <property type="entry name" value="AB HYDROLASE-1 DOMAIN-CONTAINING PROTEIN"/>
    <property type="match status" value="1"/>
</dbReference>
<evidence type="ECO:0000313" key="3">
    <source>
        <dbReference type="Proteomes" id="UP001583177"/>
    </source>
</evidence>
<name>A0ABR3WMV3_9PEZI</name>
<dbReference type="PANTHER" id="PTHR37471">
    <property type="entry name" value="UNNAMED PRODUCT"/>
    <property type="match status" value="1"/>
</dbReference>
<accession>A0ABR3WMV3</accession>
<dbReference type="Proteomes" id="UP001583177">
    <property type="component" value="Unassembled WGS sequence"/>
</dbReference>
<dbReference type="InterPro" id="IPR029058">
    <property type="entry name" value="AB_hydrolase_fold"/>
</dbReference>
<dbReference type="Gene3D" id="3.40.50.1820">
    <property type="entry name" value="alpha/beta hydrolase"/>
    <property type="match status" value="1"/>
</dbReference>
<gene>
    <name evidence="2" type="ORF">Daus18300_007480</name>
</gene>
<evidence type="ECO:0000256" key="1">
    <source>
        <dbReference type="SAM" id="Phobius"/>
    </source>
</evidence>
<feature type="transmembrane region" description="Helical" evidence="1">
    <location>
        <begin position="12"/>
        <end position="37"/>
    </location>
</feature>
<sequence>MLVGLSKPELIFVRVTAVLLIYPGLLCAGYFVIAALAGGVPAIAHPLSIFVEVYGAIEILWYLFWFLPFKHRLQKPGLAPSQMTREERKALFTQGMDVVPDLETYVRGWFDKAHMEDIRRDNLRDWLLWSLFGREGIYGDDADELDEYIAELEERMAVTFKKGRGDAKPLRLSFDSVKMTHRSLLFYSLTGSADLLTTLFLFAIGFSFYRQPSNTFFSVFPFRPMTLISSKESAAPEMSYFYRPHKSKTHRPIVFIHGVGIGLAPYILWLKSVPRDVGIIAIELLPVSNKICPPMPASADLVDSISKILAQHGAEYDSFVYVGNSYGTLLLSPMLKREGLAAKIASVVLVDPVALLLHLPDVAWNFTRRRPRTGPEWEIYYGAAMDPMVAHTLARRFDFKDAILWRDQLKGRRATVILGSRDCVTNPMAVASYVYYGDVAINDFTEQRVEEWKTTQSIWTGQWEIELLYLDGLDHGQAFLKPSYVPAVQKVVDTYCWRDDSGGEFRKSTGEYESS</sequence>
<dbReference type="EMBL" id="JAWRVE010000065">
    <property type="protein sequence ID" value="KAL1864913.1"/>
    <property type="molecule type" value="Genomic_DNA"/>
</dbReference>
<comment type="caution">
    <text evidence="2">The sequence shown here is derived from an EMBL/GenBank/DDBJ whole genome shotgun (WGS) entry which is preliminary data.</text>
</comment>